<comment type="caution">
    <text evidence="1">The sequence shown here is derived from an EMBL/GenBank/DDBJ whole genome shotgun (WGS) entry which is preliminary data.</text>
</comment>
<gene>
    <name evidence="1" type="ORF">PNAL_LOCUS129</name>
</gene>
<proteinExistence type="predicted"/>
<sequence length="228" mass="26976">MAIQAPKSFHQHILAYLTLAIDNIFSSITITTKHLKAKYKTRVQANGFKLLLRELQEAEHTRIPLDWVSEHRQEMRRVNNIIQREMLVGTISRHYEIQVQHESPPEPSTLKKLQEYNLELKLLNIEYFQHLERMAELMERKPLGRLVHRYTKNLRHKPKQLWNIERTYCQLRGGCCSRECGCCERPWHTIRHPSGKVRHMHCTGSCGCCTRHRDYYSPIVGTNQKPDI</sequence>
<accession>A0A9W4H8B5</accession>
<reference evidence="1" key="1">
    <citation type="submission" date="2021-07" db="EMBL/GenBank/DDBJ databases">
        <authorList>
            <person name="Branca A.L. A."/>
        </authorList>
    </citation>
    <scope>NUCLEOTIDE SEQUENCE</scope>
</reference>
<evidence type="ECO:0000313" key="1">
    <source>
        <dbReference type="EMBL" id="CAG7938509.1"/>
    </source>
</evidence>
<dbReference type="Proteomes" id="UP001153461">
    <property type="component" value="Unassembled WGS sequence"/>
</dbReference>
<dbReference type="AlphaFoldDB" id="A0A9W4H8B5"/>
<evidence type="ECO:0000313" key="2">
    <source>
        <dbReference type="Proteomes" id="UP001153461"/>
    </source>
</evidence>
<protein>
    <submittedName>
        <fullName evidence="1">Uncharacterized protein</fullName>
    </submittedName>
</protein>
<organism evidence="1 2">
    <name type="scientific">Penicillium nalgiovense</name>
    <dbReference type="NCBI Taxonomy" id="60175"/>
    <lineage>
        <taxon>Eukaryota</taxon>
        <taxon>Fungi</taxon>
        <taxon>Dikarya</taxon>
        <taxon>Ascomycota</taxon>
        <taxon>Pezizomycotina</taxon>
        <taxon>Eurotiomycetes</taxon>
        <taxon>Eurotiomycetidae</taxon>
        <taxon>Eurotiales</taxon>
        <taxon>Aspergillaceae</taxon>
        <taxon>Penicillium</taxon>
    </lineage>
</organism>
<dbReference type="EMBL" id="CAJVNV010000004">
    <property type="protein sequence ID" value="CAG7938509.1"/>
    <property type="molecule type" value="Genomic_DNA"/>
</dbReference>
<name>A0A9W4H8B5_PENNA</name>
<dbReference type="OrthoDB" id="4368377at2759"/>